<reference evidence="3" key="1">
    <citation type="journal article" date="2019" name="Int. J. Syst. Evol. Microbiol.">
        <title>The Global Catalogue of Microorganisms (GCM) 10K type strain sequencing project: providing services to taxonomists for standard genome sequencing and annotation.</title>
        <authorList>
            <consortium name="The Broad Institute Genomics Platform"/>
            <consortium name="The Broad Institute Genome Sequencing Center for Infectious Disease"/>
            <person name="Wu L."/>
            <person name="Ma J."/>
        </authorList>
    </citation>
    <scope>NUCLEOTIDE SEQUENCE [LARGE SCALE GENOMIC DNA]</scope>
    <source>
        <strain evidence="3">JCM 17938</strain>
    </source>
</reference>
<evidence type="ECO:0000313" key="2">
    <source>
        <dbReference type="EMBL" id="GAA4610392.1"/>
    </source>
</evidence>
<dbReference type="EMBL" id="BAABHJ010000012">
    <property type="protein sequence ID" value="GAA4610392.1"/>
    <property type="molecule type" value="Genomic_DNA"/>
</dbReference>
<accession>A0ABP8TKD9</accession>
<keyword evidence="1" id="KW-0812">Transmembrane</keyword>
<comment type="caution">
    <text evidence="2">The sequence shown here is derived from an EMBL/GenBank/DDBJ whole genome shotgun (WGS) entry which is preliminary data.</text>
</comment>
<keyword evidence="1" id="KW-0472">Membrane</keyword>
<dbReference type="RefSeq" id="WP_345356909.1">
    <property type="nucleotide sequence ID" value="NZ_BAABHJ010000012.1"/>
</dbReference>
<keyword evidence="1" id="KW-1133">Transmembrane helix</keyword>
<feature type="transmembrane region" description="Helical" evidence="1">
    <location>
        <begin position="12"/>
        <end position="29"/>
    </location>
</feature>
<organism evidence="2 3">
    <name type="scientific">Actinoallomurus liliacearum</name>
    <dbReference type="NCBI Taxonomy" id="1080073"/>
    <lineage>
        <taxon>Bacteria</taxon>
        <taxon>Bacillati</taxon>
        <taxon>Actinomycetota</taxon>
        <taxon>Actinomycetes</taxon>
        <taxon>Streptosporangiales</taxon>
        <taxon>Thermomonosporaceae</taxon>
        <taxon>Actinoallomurus</taxon>
    </lineage>
</organism>
<evidence type="ECO:0000313" key="3">
    <source>
        <dbReference type="Proteomes" id="UP001500212"/>
    </source>
</evidence>
<gene>
    <name evidence="2" type="ORF">GCM10023195_42610</name>
</gene>
<keyword evidence="3" id="KW-1185">Reference proteome</keyword>
<sequence length="41" mass="4535">MPDLVTTVLAKALVMLVEALVTRLALYLVQTGMYRQLWAAA</sequence>
<proteinExistence type="predicted"/>
<name>A0ABP8TKD9_9ACTN</name>
<evidence type="ECO:0000256" key="1">
    <source>
        <dbReference type="SAM" id="Phobius"/>
    </source>
</evidence>
<protein>
    <submittedName>
        <fullName evidence="2">Uncharacterized protein</fullName>
    </submittedName>
</protein>
<dbReference type="Proteomes" id="UP001500212">
    <property type="component" value="Unassembled WGS sequence"/>
</dbReference>